<feature type="signal peptide" evidence="1">
    <location>
        <begin position="1"/>
        <end position="18"/>
    </location>
</feature>
<keyword evidence="1" id="KW-0732">Signal</keyword>
<geneLocation type="plasmid" evidence="2">
    <name>pDrdB</name>
</geneLocation>
<dbReference type="Proteomes" id="UP000652720">
    <property type="component" value="Unassembled WGS sequence"/>
</dbReference>
<keyword evidence="2" id="KW-0614">Plasmid</keyword>
<reference evidence="2 6" key="3">
    <citation type="submission" date="2018-07" db="EMBL/GenBank/DDBJ databases">
        <title>Complete Genome and Methylome Analysis of Deinococcus wulumuqiensis NEB 479.</title>
        <authorList>
            <person name="Fomenkov A."/>
            <person name="Luyten Y."/>
            <person name="Vincze T."/>
            <person name="Anton B.P."/>
            <person name="Clark T."/>
            <person name="Roberts R.J."/>
            <person name="Morgan R.D."/>
        </authorList>
    </citation>
    <scope>NUCLEOTIDE SEQUENCE [LARGE SCALE GENOMIC DNA]</scope>
    <source>
        <strain evidence="2 6">NEB 479</strain>
        <plasmid evidence="2">pDrdB</plasmid>
        <plasmid evidence="6">Plasmid pdrdb</plasmid>
    </source>
</reference>
<accession>A0A345IL90</accession>
<geneLocation type="plasmid" evidence="6">
    <name>pdrdb</name>
</geneLocation>
<evidence type="ECO:0000313" key="2">
    <source>
        <dbReference type="EMBL" id="AXH00463.1"/>
    </source>
</evidence>
<dbReference type="RefSeq" id="WP_017871212.1">
    <property type="nucleotide sequence ID" value="NZ_BMLZ01000045.1"/>
</dbReference>
<name>A0A345IL90_9DEIO</name>
<reference evidence="3" key="5">
    <citation type="submission" date="2023-08" db="EMBL/GenBank/DDBJ databases">
        <authorList>
            <person name="Sun Q."/>
            <person name="Zhou Y."/>
        </authorList>
    </citation>
    <scope>NUCLEOTIDE SEQUENCE</scope>
    <source>
        <strain evidence="5">CGMCC 1.8884</strain>
        <strain evidence="3">CGMCC 1.8885</strain>
    </source>
</reference>
<gene>
    <name evidence="2" type="ORF">DVJ83_14850</name>
    <name evidence="5" type="ORF">GCM10008021_26220</name>
    <name evidence="3" type="ORF">GCM10010914_20700</name>
    <name evidence="4" type="ORF">GCM10010914_29910</name>
</gene>
<dbReference type="Proteomes" id="UP000630135">
    <property type="component" value="Unassembled WGS sequence"/>
</dbReference>
<evidence type="ECO:0000313" key="4">
    <source>
        <dbReference type="EMBL" id="GGI93345.1"/>
    </source>
</evidence>
<feature type="chain" id="PRO_5044584420" evidence="1">
    <location>
        <begin position="19"/>
        <end position="206"/>
    </location>
</feature>
<dbReference type="GeneID" id="59166673"/>
<reference evidence="3" key="2">
    <citation type="journal article" date="2014" name="Int. J. Syst. Evol. Microbiol.">
        <title>Complete genome sequence of Corynebacterium casei LMG S-19264T (=DSM 44701T), isolated from a smear-ripened cheese.</title>
        <authorList>
            <consortium name="US DOE Joint Genome Institute (JGI-PGF)"/>
            <person name="Walter F."/>
            <person name="Albersmeier A."/>
            <person name="Kalinowski J."/>
            <person name="Ruckert C."/>
        </authorList>
    </citation>
    <scope>NUCLEOTIDE SEQUENCE</scope>
    <source>
        <strain evidence="3">CGMCC 1.8885</strain>
    </source>
</reference>
<dbReference type="AlphaFoldDB" id="A0A345IL90"/>
<sequence length="206" mass="22262">MKRMLYLLALSWISTAAAATPDCGTLVLVSLRTLVYQTKAEFPAAPKKVQTNLWEQTKPVVMCGVTFTKKGNTFVIKASKNEVLGYLTTPMRIGSGITLAGRTPGLFGYDGLSVDLELGSLDATYSAKAVIPTEMAGTAVGIRIDGGKLQPLFWPGKGGGPINFSKKTKTIDVYVKANKPTNWERVTVDLVNHSLTVYPKFAFPSK</sequence>
<dbReference type="EMBL" id="CP031160">
    <property type="protein sequence ID" value="AXH00463.1"/>
    <property type="molecule type" value="Genomic_DNA"/>
</dbReference>
<dbReference type="EMBL" id="BMMA01000020">
    <property type="protein sequence ID" value="GGI86182.1"/>
    <property type="molecule type" value="Genomic_DNA"/>
</dbReference>
<evidence type="ECO:0000313" key="5">
    <source>
        <dbReference type="EMBL" id="GGP30971.1"/>
    </source>
</evidence>
<dbReference type="KEGG" id="dwu:DVJ83_14850"/>
<dbReference type="EMBL" id="BMMA01000051">
    <property type="protein sequence ID" value="GGI93345.1"/>
    <property type="molecule type" value="Genomic_DNA"/>
</dbReference>
<protein>
    <submittedName>
        <fullName evidence="2">Uncharacterized protein</fullName>
    </submittedName>
</protein>
<evidence type="ECO:0000313" key="6">
    <source>
        <dbReference type="Proteomes" id="UP000253744"/>
    </source>
</evidence>
<keyword evidence="7" id="KW-1185">Reference proteome</keyword>
<dbReference type="EMBL" id="BMLZ01000045">
    <property type="protein sequence ID" value="GGP30971.1"/>
    <property type="molecule type" value="Genomic_DNA"/>
</dbReference>
<evidence type="ECO:0000256" key="1">
    <source>
        <dbReference type="SAM" id="SignalP"/>
    </source>
</evidence>
<organism evidence="2 6">
    <name type="scientific">Deinococcus wulumuqiensis</name>
    <dbReference type="NCBI Taxonomy" id="980427"/>
    <lineage>
        <taxon>Bacteria</taxon>
        <taxon>Thermotogati</taxon>
        <taxon>Deinococcota</taxon>
        <taxon>Deinococci</taxon>
        <taxon>Deinococcales</taxon>
        <taxon>Deinococcaceae</taxon>
        <taxon>Deinococcus</taxon>
    </lineage>
</organism>
<evidence type="ECO:0000313" key="3">
    <source>
        <dbReference type="EMBL" id="GGI86182.1"/>
    </source>
</evidence>
<dbReference type="Proteomes" id="UP000253744">
    <property type="component" value="Plasmid pDrdB"/>
</dbReference>
<evidence type="ECO:0000313" key="7">
    <source>
        <dbReference type="Proteomes" id="UP000630135"/>
    </source>
</evidence>
<reference evidence="5" key="1">
    <citation type="journal article" date="2014" name="Int. J. Syst. Evol. Microbiol.">
        <title>Complete genome of a new Firmicutes species belonging to the dominant human colonic microbiota ('Ruminococcus bicirculans') reveals two chromosomes and a selective capacity to utilize plant glucans.</title>
        <authorList>
            <consortium name="NISC Comparative Sequencing Program"/>
            <person name="Wegmann U."/>
            <person name="Louis P."/>
            <person name="Goesmann A."/>
            <person name="Henrissat B."/>
            <person name="Duncan S.H."/>
            <person name="Flint H.J."/>
        </authorList>
    </citation>
    <scope>NUCLEOTIDE SEQUENCE</scope>
    <source>
        <strain evidence="5">CGMCC 1.8884</strain>
    </source>
</reference>
<reference evidence="7" key="4">
    <citation type="journal article" date="2019" name="Int. J. Syst. Evol. Microbiol.">
        <title>The Global Catalogue of Microorganisms (GCM) 10K type strain sequencing project: providing services to taxonomists for standard genome sequencing and annotation.</title>
        <authorList>
            <consortium name="The Broad Institute Genomics Platform"/>
            <consortium name="The Broad Institute Genome Sequencing Center for Infectious Disease"/>
            <person name="Wu L."/>
            <person name="Ma J."/>
        </authorList>
    </citation>
    <scope>NUCLEOTIDE SEQUENCE [LARGE SCALE GENOMIC DNA]</scope>
    <source>
        <strain evidence="7">CGMCC 1.8884</strain>
    </source>
</reference>
<proteinExistence type="predicted"/>